<gene>
    <name evidence="1" type="primary">yoaE_2</name>
    <name evidence="1" type="ORF">NCTC12971_03329</name>
</gene>
<name>A0A4U9HJ89_SERRU</name>
<proteinExistence type="predicted"/>
<dbReference type="InterPro" id="IPR046342">
    <property type="entry name" value="CBS_dom_sf"/>
</dbReference>
<evidence type="ECO:0000313" key="2">
    <source>
        <dbReference type="Proteomes" id="UP000307968"/>
    </source>
</evidence>
<accession>A0A4U9HJ89</accession>
<dbReference type="EMBL" id="LR590463">
    <property type="protein sequence ID" value="VTP63765.1"/>
    <property type="molecule type" value="Genomic_DNA"/>
</dbReference>
<dbReference type="SUPFAM" id="SSF54631">
    <property type="entry name" value="CBS-domain pair"/>
    <property type="match status" value="1"/>
</dbReference>
<dbReference type="Gene3D" id="3.10.580.10">
    <property type="entry name" value="CBS-domain"/>
    <property type="match status" value="1"/>
</dbReference>
<evidence type="ECO:0000313" key="1">
    <source>
        <dbReference type="EMBL" id="VTP63765.1"/>
    </source>
</evidence>
<sequence>MALEQGEDIAEFAARTPPIVVPETMDVINLLAVLRRAKGRLVVVTNEFGVVQGW</sequence>
<dbReference type="AlphaFoldDB" id="A0A4U9HJ89"/>
<organism evidence="1 2">
    <name type="scientific">Serratia rubidaea</name>
    <name type="common">Serratia marinorubra</name>
    <dbReference type="NCBI Taxonomy" id="61652"/>
    <lineage>
        <taxon>Bacteria</taxon>
        <taxon>Pseudomonadati</taxon>
        <taxon>Pseudomonadota</taxon>
        <taxon>Gammaproteobacteria</taxon>
        <taxon>Enterobacterales</taxon>
        <taxon>Yersiniaceae</taxon>
        <taxon>Serratia</taxon>
    </lineage>
</organism>
<protein>
    <submittedName>
        <fullName evidence="1">Uncharacterized protein</fullName>
    </submittedName>
</protein>
<dbReference type="Proteomes" id="UP000307968">
    <property type="component" value="Chromosome"/>
</dbReference>
<reference evidence="1 2" key="1">
    <citation type="submission" date="2019-05" db="EMBL/GenBank/DDBJ databases">
        <authorList>
            <consortium name="Pathogen Informatics"/>
        </authorList>
    </citation>
    <scope>NUCLEOTIDE SEQUENCE [LARGE SCALE GENOMIC DNA]</scope>
    <source>
        <strain evidence="1 2">NCTC12971</strain>
    </source>
</reference>